<organism evidence="1 2">
    <name type="scientific">Sorangium atrum</name>
    <dbReference type="NCBI Taxonomy" id="2995308"/>
    <lineage>
        <taxon>Bacteria</taxon>
        <taxon>Pseudomonadati</taxon>
        <taxon>Myxococcota</taxon>
        <taxon>Polyangia</taxon>
        <taxon>Polyangiales</taxon>
        <taxon>Polyangiaceae</taxon>
        <taxon>Sorangium</taxon>
    </lineage>
</organism>
<keyword evidence="2" id="KW-1185">Reference proteome</keyword>
<proteinExistence type="predicted"/>
<dbReference type="Proteomes" id="UP001217485">
    <property type="component" value="Unassembled WGS sequence"/>
</dbReference>
<evidence type="ECO:0000313" key="1">
    <source>
        <dbReference type="EMBL" id="MDC0679248.1"/>
    </source>
</evidence>
<dbReference type="EMBL" id="JAQNDK010000002">
    <property type="protein sequence ID" value="MDC0679248.1"/>
    <property type="molecule type" value="Genomic_DNA"/>
</dbReference>
<name>A0ABT5BZW2_9BACT</name>
<evidence type="ECO:0000313" key="2">
    <source>
        <dbReference type="Proteomes" id="UP001217485"/>
    </source>
</evidence>
<reference evidence="1 2" key="1">
    <citation type="submission" date="2023-01" db="EMBL/GenBank/DDBJ databases">
        <title>Minimal conservation of predation-associated metabolite biosynthetic gene clusters underscores biosynthetic potential of Myxococcota including descriptions for ten novel species: Archangium lansinium sp. nov., Myxococcus landrumus sp. nov., Nannocystis bai.</title>
        <authorList>
            <person name="Ahearne A."/>
            <person name="Stevens C."/>
            <person name="Dowd S."/>
        </authorList>
    </citation>
    <scope>NUCLEOTIDE SEQUENCE [LARGE SCALE GENOMIC DNA]</scope>
    <source>
        <strain evidence="1 2">WIWO2</strain>
    </source>
</reference>
<protein>
    <submittedName>
        <fullName evidence="1">DUF4288 domain-containing protein</fullName>
    </submittedName>
</protein>
<sequence length="114" mass="12921">MESSPNNDLYVAVLLYESWSPDPSYTPMCEECFALVRAEGEEQARARAEQHSRAHETCFSNVLGQEIHWKLKHVVDVSRVLSDALDDGADIYARHFKSYEAYHAFELLLGGSVD</sequence>
<gene>
    <name evidence="1" type="ORF">POL72_16005</name>
</gene>
<dbReference type="InterPro" id="IPR025630">
    <property type="entry name" value="DUF4288"/>
</dbReference>
<accession>A0ABT5BZW2</accession>
<dbReference type="Pfam" id="PF14119">
    <property type="entry name" value="DUF4288"/>
    <property type="match status" value="1"/>
</dbReference>
<comment type="caution">
    <text evidence="1">The sequence shown here is derived from an EMBL/GenBank/DDBJ whole genome shotgun (WGS) entry which is preliminary data.</text>
</comment>
<dbReference type="RefSeq" id="WP_272096207.1">
    <property type="nucleotide sequence ID" value="NZ_JAQNDK010000002.1"/>
</dbReference>